<keyword evidence="2 5" id="KW-0813">Transport</keyword>
<dbReference type="AlphaFoldDB" id="Q0RUA1"/>
<dbReference type="GO" id="GO:0007155">
    <property type="term" value="P:cell adhesion"/>
    <property type="evidence" value="ECO:0007669"/>
    <property type="project" value="InterPro"/>
</dbReference>
<protein>
    <submittedName>
        <fullName evidence="6">Manganese ABC transporter</fullName>
    </submittedName>
</protein>
<dbReference type="GO" id="GO:0030313">
    <property type="term" value="C:cell envelope"/>
    <property type="evidence" value="ECO:0007669"/>
    <property type="project" value="UniProtKB-SubCell"/>
</dbReference>
<gene>
    <name evidence="6" type="ordered locus">FRAAL0163</name>
</gene>
<dbReference type="eggNOG" id="COG0803">
    <property type="taxonomic scope" value="Bacteria"/>
</dbReference>
<comment type="subcellular location">
    <subcellularLocation>
        <location evidence="1">Cell envelope</location>
    </subcellularLocation>
</comment>
<proteinExistence type="inferred from homology"/>
<evidence type="ECO:0000256" key="1">
    <source>
        <dbReference type="ARBA" id="ARBA00004196"/>
    </source>
</evidence>
<evidence type="ECO:0000313" key="6">
    <source>
        <dbReference type="EMBL" id="CAJ58842.1"/>
    </source>
</evidence>
<dbReference type="HOGENOM" id="CLU_016838_1_1_11"/>
<dbReference type="Gene3D" id="3.40.50.1980">
    <property type="entry name" value="Nitrogenase molybdenum iron protein domain"/>
    <property type="match status" value="2"/>
</dbReference>
<organism evidence="6 7">
    <name type="scientific">Frankia alni (strain DSM 45986 / CECT 9034 / ACN14a)</name>
    <dbReference type="NCBI Taxonomy" id="326424"/>
    <lineage>
        <taxon>Bacteria</taxon>
        <taxon>Bacillati</taxon>
        <taxon>Actinomycetota</taxon>
        <taxon>Actinomycetes</taxon>
        <taxon>Frankiales</taxon>
        <taxon>Frankiaceae</taxon>
        <taxon>Frankia</taxon>
    </lineage>
</organism>
<dbReference type="Proteomes" id="UP000000657">
    <property type="component" value="Chromosome"/>
</dbReference>
<keyword evidence="7" id="KW-1185">Reference proteome</keyword>
<dbReference type="PANTHER" id="PTHR42953:SF1">
    <property type="entry name" value="METAL-BINDING PROTEIN HI_0362-RELATED"/>
    <property type="match status" value="1"/>
</dbReference>
<dbReference type="InterPro" id="IPR006129">
    <property type="entry name" value="AdhesinB"/>
</dbReference>
<dbReference type="InterPro" id="IPR006127">
    <property type="entry name" value="ZnuA-like"/>
</dbReference>
<dbReference type="PANTHER" id="PTHR42953">
    <property type="entry name" value="HIGH-AFFINITY ZINC UPTAKE SYSTEM PROTEIN ZNUA-RELATED"/>
    <property type="match status" value="1"/>
</dbReference>
<keyword evidence="3" id="KW-0479">Metal-binding</keyword>
<evidence type="ECO:0000256" key="5">
    <source>
        <dbReference type="RuleBase" id="RU003512"/>
    </source>
</evidence>
<name>Q0RUA1_FRAAA</name>
<dbReference type="Pfam" id="PF01297">
    <property type="entry name" value="ZnuA"/>
    <property type="match status" value="1"/>
</dbReference>
<evidence type="ECO:0000256" key="3">
    <source>
        <dbReference type="ARBA" id="ARBA00022723"/>
    </source>
</evidence>
<dbReference type="GO" id="GO:0046872">
    <property type="term" value="F:metal ion binding"/>
    <property type="evidence" value="ECO:0007669"/>
    <property type="project" value="UniProtKB-KW"/>
</dbReference>
<evidence type="ECO:0000256" key="4">
    <source>
        <dbReference type="ARBA" id="ARBA00022729"/>
    </source>
</evidence>
<dbReference type="InterPro" id="IPR006128">
    <property type="entry name" value="Lipoprotein_PsaA-like"/>
</dbReference>
<dbReference type="EMBL" id="CT573213">
    <property type="protein sequence ID" value="CAJ58842.1"/>
    <property type="molecule type" value="Genomic_DNA"/>
</dbReference>
<dbReference type="InterPro" id="IPR050492">
    <property type="entry name" value="Bact_metal-bind_prot9"/>
</dbReference>
<dbReference type="GO" id="GO:0030001">
    <property type="term" value="P:metal ion transport"/>
    <property type="evidence" value="ECO:0007669"/>
    <property type="project" value="InterPro"/>
</dbReference>
<dbReference type="PRINTS" id="PR00691">
    <property type="entry name" value="ADHESINB"/>
</dbReference>
<reference evidence="6 7" key="1">
    <citation type="journal article" date="2007" name="Genome Res.">
        <title>Genome characteristics of facultatively symbiotic Frankia sp. strains reflect host range and host plant biogeography.</title>
        <authorList>
            <person name="Normand P."/>
            <person name="Lapierre P."/>
            <person name="Tisa L.S."/>
            <person name="Gogarten J.P."/>
            <person name="Alloisio N."/>
            <person name="Bagnarol E."/>
            <person name="Bassi C.A."/>
            <person name="Berry A.M."/>
            <person name="Bickhart D.M."/>
            <person name="Choisne N."/>
            <person name="Couloux A."/>
            <person name="Cournoyer B."/>
            <person name="Cruveiller S."/>
            <person name="Daubin V."/>
            <person name="Demange N."/>
            <person name="Francino M.P."/>
            <person name="Goltsman E."/>
            <person name="Huang Y."/>
            <person name="Kopp O.R."/>
            <person name="Labarre L."/>
            <person name="Lapidus A."/>
            <person name="Lavire C."/>
            <person name="Marechal J."/>
            <person name="Martinez M."/>
            <person name="Mastronunzio J.E."/>
            <person name="Mullin B.C."/>
            <person name="Niemann J."/>
            <person name="Pujic P."/>
            <person name="Rawnsley T."/>
            <person name="Rouy Z."/>
            <person name="Schenowitz C."/>
            <person name="Sellstedt A."/>
            <person name="Tavares F."/>
            <person name="Tomkins J.P."/>
            <person name="Vallenet D."/>
            <person name="Valverde C."/>
            <person name="Wall L.G."/>
            <person name="Wang Y."/>
            <person name="Medigue C."/>
            <person name="Benson D.R."/>
        </authorList>
    </citation>
    <scope>NUCLEOTIDE SEQUENCE [LARGE SCALE GENOMIC DNA]</scope>
    <source>
        <strain evidence="7">DSM 45986 / CECT 9034 / ACN14a</strain>
    </source>
</reference>
<keyword evidence="4" id="KW-0732">Signal</keyword>
<sequence length="325" mass="34092">MSALRSEDPVPVIPTPTRLAAGVAGLALLAALLAGCGSSSAGSGNAGAGGRLPVVATTSQVADFTRVVGGDRVRVAQLLKPNVDPHDYEPTPADIEAVADAKVLVENGVGLESWLDDAVGAAGFDGIRVDASRGVTIRAGSGDEEKAGDPHIWHNPLNAKIMVADIERGLAQADPANAGYFHANRIIYDKKLDVLDGDIRRQIATIPPADRKLVTNHDAFGYYIERYGLTFVGSIIPSFDTAAELSGSNIRTIVDRIRRTGTKAVFSESSLPPRTARTIATEAGVRVEAGEDSLYGDSLGPAGSDGSTYLQMEEHNTRVIVAALR</sequence>
<dbReference type="KEGG" id="fal:FRAAL0163"/>
<evidence type="ECO:0000256" key="2">
    <source>
        <dbReference type="ARBA" id="ARBA00022448"/>
    </source>
</evidence>
<dbReference type="STRING" id="326424.FRAAL0163"/>
<comment type="similarity">
    <text evidence="5">Belongs to the bacterial solute-binding protein 9 family.</text>
</comment>
<dbReference type="PRINTS" id="PR00690">
    <property type="entry name" value="ADHESNFAMILY"/>
</dbReference>
<dbReference type="SUPFAM" id="SSF53807">
    <property type="entry name" value="Helical backbone' metal receptor"/>
    <property type="match status" value="1"/>
</dbReference>
<evidence type="ECO:0000313" key="7">
    <source>
        <dbReference type="Proteomes" id="UP000000657"/>
    </source>
</evidence>
<accession>Q0RUA1</accession>